<gene>
    <name evidence="3" type="ORF">Tsubulata_006377</name>
</gene>
<dbReference type="InterPro" id="IPR043502">
    <property type="entry name" value="DNA/RNA_pol_sf"/>
</dbReference>
<dbReference type="Pfam" id="PF07727">
    <property type="entry name" value="RVT_2"/>
    <property type="match status" value="1"/>
</dbReference>
<comment type="caution">
    <text evidence="3">The sequence shown here is derived from an EMBL/GenBank/DDBJ whole genome shotgun (WGS) entry which is preliminary data.</text>
</comment>
<feature type="compositionally biased region" description="Low complexity" evidence="1">
    <location>
        <begin position="10"/>
        <end position="43"/>
    </location>
</feature>
<dbReference type="AlphaFoldDB" id="A0A9Q0IWT3"/>
<name>A0A9Q0IWT3_9ROSI</name>
<sequence>TPLYAAPILSTPTSVCTPSSSPNTTPINSTIPPSPPTASAESQPEPPAHRMQTRSRDGIQKPNPKYISLTAQLLPATEPKTFAQASKDECWRHAMLEEYQALQTNNTWSLVPPPSSLVNIVGSRWIYRLKYNADGSFARHKARLVAQGYTQRAGEDYNETYSPVVKPATIRTVLSLAITQGWGIRQLDVKNAFLNGFLREEVYMKQPPGFEDPHKPGNFQCVRRV</sequence>
<reference evidence="3" key="1">
    <citation type="submission" date="2022-02" db="EMBL/GenBank/DDBJ databases">
        <authorList>
            <person name="Henning P.M."/>
            <person name="McCubbin A.G."/>
            <person name="Shore J.S."/>
        </authorList>
    </citation>
    <scope>NUCLEOTIDE SEQUENCE</scope>
    <source>
        <strain evidence="3">F60SS</strain>
        <tissue evidence="3">Leaves</tissue>
    </source>
</reference>
<feature type="region of interest" description="Disordered" evidence="1">
    <location>
        <begin position="1"/>
        <end position="63"/>
    </location>
</feature>
<dbReference type="OrthoDB" id="1000646at2759"/>
<dbReference type="InterPro" id="IPR013103">
    <property type="entry name" value="RVT_2"/>
</dbReference>
<organism evidence="3 4">
    <name type="scientific">Turnera subulata</name>
    <dbReference type="NCBI Taxonomy" id="218843"/>
    <lineage>
        <taxon>Eukaryota</taxon>
        <taxon>Viridiplantae</taxon>
        <taxon>Streptophyta</taxon>
        <taxon>Embryophyta</taxon>
        <taxon>Tracheophyta</taxon>
        <taxon>Spermatophyta</taxon>
        <taxon>Magnoliopsida</taxon>
        <taxon>eudicotyledons</taxon>
        <taxon>Gunneridae</taxon>
        <taxon>Pentapetalae</taxon>
        <taxon>rosids</taxon>
        <taxon>fabids</taxon>
        <taxon>Malpighiales</taxon>
        <taxon>Passifloraceae</taxon>
        <taxon>Turnera</taxon>
    </lineage>
</organism>
<evidence type="ECO:0000313" key="3">
    <source>
        <dbReference type="EMBL" id="KAJ4822271.1"/>
    </source>
</evidence>
<reference evidence="3" key="2">
    <citation type="journal article" date="2023" name="Plants (Basel)">
        <title>Annotation of the Turnera subulata (Passifloraceae) Draft Genome Reveals the S-Locus Evolved after the Divergence of Turneroideae from Passifloroideae in a Stepwise Manner.</title>
        <authorList>
            <person name="Henning P.M."/>
            <person name="Roalson E.H."/>
            <person name="Mir W."/>
            <person name="McCubbin A.G."/>
            <person name="Shore J.S."/>
        </authorList>
    </citation>
    <scope>NUCLEOTIDE SEQUENCE</scope>
    <source>
        <strain evidence="3">F60SS</strain>
    </source>
</reference>
<evidence type="ECO:0000259" key="2">
    <source>
        <dbReference type="Pfam" id="PF07727"/>
    </source>
</evidence>
<proteinExistence type="predicted"/>
<feature type="domain" description="Reverse transcriptase Ty1/copia-type" evidence="2">
    <location>
        <begin position="105"/>
        <end position="215"/>
    </location>
</feature>
<dbReference type="EMBL" id="JAKUCV010007716">
    <property type="protein sequence ID" value="KAJ4822271.1"/>
    <property type="molecule type" value="Genomic_DNA"/>
</dbReference>
<dbReference type="SUPFAM" id="SSF56672">
    <property type="entry name" value="DNA/RNA polymerases"/>
    <property type="match status" value="1"/>
</dbReference>
<accession>A0A9Q0IWT3</accession>
<evidence type="ECO:0000256" key="1">
    <source>
        <dbReference type="SAM" id="MobiDB-lite"/>
    </source>
</evidence>
<evidence type="ECO:0000313" key="4">
    <source>
        <dbReference type="Proteomes" id="UP001141552"/>
    </source>
</evidence>
<protein>
    <recommendedName>
        <fullName evidence="2">Reverse transcriptase Ty1/copia-type domain-containing protein</fullName>
    </recommendedName>
</protein>
<keyword evidence="4" id="KW-1185">Reference proteome</keyword>
<feature type="non-terminal residue" evidence="3">
    <location>
        <position position="1"/>
    </location>
</feature>
<dbReference type="Proteomes" id="UP001141552">
    <property type="component" value="Unassembled WGS sequence"/>
</dbReference>